<comment type="subcellular location">
    <subcellularLocation>
        <location evidence="1">Cell membrane</location>
        <topology evidence="1">Multi-pass membrane protein</topology>
    </subcellularLocation>
</comment>
<dbReference type="Gene3D" id="1.20.1250.20">
    <property type="entry name" value="MFS general substrate transporter like domains"/>
    <property type="match status" value="1"/>
</dbReference>
<feature type="transmembrane region" description="Helical" evidence="6">
    <location>
        <begin position="247"/>
        <end position="270"/>
    </location>
</feature>
<feature type="transmembrane region" description="Helical" evidence="6">
    <location>
        <begin position="375"/>
        <end position="398"/>
    </location>
</feature>
<dbReference type="RefSeq" id="WP_190256438.1">
    <property type="nucleotide sequence ID" value="NZ_BMPI01000072.1"/>
</dbReference>
<dbReference type="InterPro" id="IPR011701">
    <property type="entry name" value="MFS"/>
</dbReference>
<evidence type="ECO:0000256" key="3">
    <source>
        <dbReference type="ARBA" id="ARBA00022692"/>
    </source>
</evidence>
<feature type="transmembrane region" description="Helical" evidence="6">
    <location>
        <begin position="317"/>
        <end position="334"/>
    </location>
</feature>
<sequence length="442" mass="45722">MTSSDGHPLPSTLAERGFRRLLGVRITSQFGDGMFQAALAGSVLFNPERQTTAVAVAVGTAVLLLPYSLLGPFAGVLLDAWSRRRVLVAANLARIVLVGVAALLIAAASQGVLFMIVVLVAIGLNRLFLSAVSAATPHVVAGARLVTANAVSGTLGSLASSAGIGCALLALQTAVSIGYHGYAAVAALAPVGYLVSAALAVRRFGAGDLGPDEVPRRRRPPWVRLVGVVQDLGGGVRHLARRQDAALALAVQTAFRVLFGVLTLALLLLHRNYFTGDDDIEGSVAALAGVFVAGALGVIAGAVLTPLLTRRIGGRRWITAALAASAVVLAGFGLPFRADLLLVVVFVLNITAQSIKIVTDTFIQRECDDGYRGRVFSVSDTTFNLAYVLGMFVAAFALPDTGRSPVVLLVVAVALLATAAAYGARRWRAPGTWDAVADASGT</sequence>
<keyword evidence="8" id="KW-1185">Reference proteome</keyword>
<dbReference type="SUPFAM" id="SSF103473">
    <property type="entry name" value="MFS general substrate transporter"/>
    <property type="match status" value="1"/>
</dbReference>
<dbReference type="PANTHER" id="PTHR23513:SF17">
    <property type="entry name" value="MEMBRANE PROTEIN"/>
    <property type="match status" value="1"/>
</dbReference>
<keyword evidence="2" id="KW-1003">Cell membrane</keyword>
<proteinExistence type="predicted"/>
<feature type="transmembrane region" description="Helical" evidence="6">
    <location>
        <begin position="177"/>
        <end position="201"/>
    </location>
</feature>
<protein>
    <submittedName>
        <fullName evidence="7">MFS transporter</fullName>
    </submittedName>
</protein>
<reference evidence="7" key="1">
    <citation type="journal article" date="2014" name="Int. J. Syst. Evol. Microbiol.">
        <title>Complete genome sequence of Corynebacterium casei LMG S-19264T (=DSM 44701T), isolated from a smear-ripened cheese.</title>
        <authorList>
            <consortium name="US DOE Joint Genome Institute (JGI-PGF)"/>
            <person name="Walter F."/>
            <person name="Albersmeier A."/>
            <person name="Kalinowski J."/>
            <person name="Ruckert C."/>
        </authorList>
    </citation>
    <scope>NUCLEOTIDE SEQUENCE</scope>
    <source>
        <strain evidence="7">JCM 19831</strain>
    </source>
</reference>
<organism evidence="7 8">
    <name type="scientific">Dactylosporangium sucinum</name>
    <dbReference type="NCBI Taxonomy" id="1424081"/>
    <lineage>
        <taxon>Bacteria</taxon>
        <taxon>Bacillati</taxon>
        <taxon>Actinomycetota</taxon>
        <taxon>Actinomycetes</taxon>
        <taxon>Micromonosporales</taxon>
        <taxon>Micromonosporaceae</taxon>
        <taxon>Dactylosporangium</taxon>
    </lineage>
</organism>
<feature type="transmembrane region" description="Helical" evidence="6">
    <location>
        <begin position="340"/>
        <end position="363"/>
    </location>
</feature>
<comment type="caution">
    <text evidence="7">The sequence shown here is derived from an EMBL/GenBank/DDBJ whole genome shotgun (WGS) entry which is preliminary data.</text>
</comment>
<feature type="transmembrane region" description="Helical" evidence="6">
    <location>
        <begin position="112"/>
        <end position="134"/>
    </location>
</feature>
<evidence type="ECO:0000256" key="4">
    <source>
        <dbReference type="ARBA" id="ARBA00022989"/>
    </source>
</evidence>
<feature type="transmembrane region" description="Helical" evidence="6">
    <location>
        <begin position="53"/>
        <end position="74"/>
    </location>
</feature>
<dbReference type="AlphaFoldDB" id="A0A917UB51"/>
<dbReference type="PANTHER" id="PTHR23513">
    <property type="entry name" value="INTEGRAL MEMBRANE EFFLUX PROTEIN-RELATED"/>
    <property type="match status" value="1"/>
</dbReference>
<feature type="transmembrane region" description="Helical" evidence="6">
    <location>
        <begin position="404"/>
        <end position="424"/>
    </location>
</feature>
<evidence type="ECO:0000256" key="2">
    <source>
        <dbReference type="ARBA" id="ARBA00022475"/>
    </source>
</evidence>
<feature type="transmembrane region" description="Helical" evidence="6">
    <location>
        <begin position="282"/>
        <end position="305"/>
    </location>
</feature>
<dbReference type="Proteomes" id="UP000642070">
    <property type="component" value="Unassembled WGS sequence"/>
</dbReference>
<dbReference type="Pfam" id="PF07690">
    <property type="entry name" value="MFS_1"/>
    <property type="match status" value="1"/>
</dbReference>
<keyword evidence="5 6" id="KW-0472">Membrane</keyword>
<accession>A0A917UB51</accession>
<evidence type="ECO:0000256" key="5">
    <source>
        <dbReference type="ARBA" id="ARBA00023136"/>
    </source>
</evidence>
<dbReference type="EMBL" id="BMPI01000072">
    <property type="protein sequence ID" value="GGM76283.1"/>
    <property type="molecule type" value="Genomic_DNA"/>
</dbReference>
<evidence type="ECO:0000256" key="1">
    <source>
        <dbReference type="ARBA" id="ARBA00004651"/>
    </source>
</evidence>
<dbReference type="InterPro" id="IPR036259">
    <property type="entry name" value="MFS_trans_sf"/>
</dbReference>
<dbReference type="GO" id="GO:0005886">
    <property type="term" value="C:plasma membrane"/>
    <property type="evidence" value="ECO:0007669"/>
    <property type="project" value="UniProtKB-SubCell"/>
</dbReference>
<gene>
    <name evidence="7" type="ORF">GCM10007977_092220</name>
</gene>
<evidence type="ECO:0000313" key="7">
    <source>
        <dbReference type="EMBL" id="GGM76283.1"/>
    </source>
</evidence>
<feature type="transmembrane region" description="Helical" evidence="6">
    <location>
        <begin position="146"/>
        <end position="171"/>
    </location>
</feature>
<feature type="transmembrane region" description="Helical" evidence="6">
    <location>
        <begin position="86"/>
        <end position="106"/>
    </location>
</feature>
<name>A0A917UB51_9ACTN</name>
<keyword evidence="4 6" id="KW-1133">Transmembrane helix</keyword>
<evidence type="ECO:0000313" key="8">
    <source>
        <dbReference type="Proteomes" id="UP000642070"/>
    </source>
</evidence>
<dbReference type="GO" id="GO:0022857">
    <property type="term" value="F:transmembrane transporter activity"/>
    <property type="evidence" value="ECO:0007669"/>
    <property type="project" value="InterPro"/>
</dbReference>
<reference evidence="7" key="2">
    <citation type="submission" date="2020-09" db="EMBL/GenBank/DDBJ databases">
        <authorList>
            <person name="Sun Q."/>
            <person name="Ohkuma M."/>
        </authorList>
    </citation>
    <scope>NUCLEOTIDE SEQUENCE</scope>
    <source>
        <strain evidence="7">JCM 19831</strain>
    </source>
</reference>
<evidence type="ECO:0000256" key="6">
    <source>
        <dbReference type="SAM" id="Phobius"/>
    </source>
</evidence>
<dbReference type="CDD" id="cd06173">
    <property type="entry name" value="MFS_MefA_like"/>
    <property type="match status" value="1"/>
</dbReference>
<keyword evidence="3 6" id="KW-0812">Transmembrane</keyword>